<feature type="region of interest" description="Disordered" evidence="1">
    <location>
        <begin position="591"/>
        <end position="651"/>
    </location>
</feature>
<gene>
    <name evidence="2" type="ORF">MKZ38_008188</name>
</gene>
<feature type="region of interest" description="Disordered" evidence="1">
    <location>
        <begin position="459"/>
        <end position="478"/>
    </location>
</feature>
<feature type="region of interest" description="Disordered" evidence="1">
    <location>
        <begin position="116"/>
        <end position="145"/>
    </location>
</feature>
<evidence type="ECO:0000313" key="3">
    <source>
        <dbReference type="Proteomes" id="UP001201980"/>
    </source>
</evidence>
<feature type="region of interest" description="Disordered" evidence="1">
    <location>
        <begin position="1"/>
        <end position="32"/>
    </location>
</feature>
<accession>A0AAD5RH09</accession>
<feature type="region of interest" description="Disordered" evidence="1">
    <location>
        <begin position="281"/>
        <end position="388"/>
    </location>
</feature>
<evidence type="ECO:0000256" key="1">
    <source>
        <dbReference type="SAM" id="MobiDB-lite"/>
    </source>
</evidence>
<feature type="compositionally biased region" description="Basic and acidic residues" evidence="1">
    <location>
        <begin position="459"/>
        <end position="471"/>
    </location>
</feature>
<name>A0AAD5RH09_9PEZI</name>
<feature type="region of interest" description="Disordered" evidence="1">
    <location>
        <begin position="205"/>
        <end position="268"/>
    </location>
</feature>
<dbReference type="Proteomes" id="UP001201980">
    <property type="component" value="Unassembled WGS sequence"/>
</dbReference>
<comment type="caution">
    <text evidence="2">The sequence shown here is derived from an EMBL/GenBank/DDBJ whole genome shotgun (WGS) entry which is preliminary data.</text>
</comment>
<protein>
    <submittedName>
        <fullName evidence="2">Uncharacterized protein</fullName>
    </submittedName>
</protein>
<evidence type="ECO:0000313" key="2">
    <source>
        <dbReference type="EMBL" id="KAJ2893850.1"/>
    </source>
</evidence>
<feature type="compositionally biased region" description="Pro residues" evidence="1">
    <location>
        <begin position="245"/>
        <end position="254"/>
    </location>
</feature>
<organism evidence="2 3">
    <name type="scientific">Zalerion maritima</name>
    <dbReference type="NCBI Taxonomy" id="339359"/>
    <lineage>
        <taxon>Eukaryota</taxon>
        <taxon>Fungi</taxon>
        <taxon>Dikarya</taxon>
        <taxon>Ascomycota</taxon>
        <taxon>Pezizomycotina</taxon>
        <taxon>Sordariomycetes</taxon>
        <taxon>Lulworthiomycetidae</taxon>
        <taxon>Lulworthiales</taxon>
        <taxon>Lulworthiaceae</taxon>
        <taxon>Zalerion</taxon>
    </lineage>
</organism>
<feature type="compositionally biased region" description="Polar residues" evidence="1">
    <location>
        <begin position="551"/>
        <end position="562"/>
    </location>
</feature>
<feature type="compositionally biased region" description="Basic and acidic residues" evidence="1">
    <location>
        <begin position="617"/>
        <end position="628"/>
    </location>
</feature>
<dbReference type="AlphaFoldDB" id="A0AAD5RH09"/>
<sequence length="651" mass="71268">MASPGGLSASTPMTTISASNSPTSPVDQPLVDPDTIYYTSEREIPSYLTDVDSIGALYLVSDALFQWAPDGQGFAWQSRSTGRFLPLPTIKEASREGSPLASPILRANSRRRSRIRDKNMVKRRPTGSPTKDKMGTESNNWMGMGTRKTGITGGKGKYGQLGIAIDLADLHASPPLELPPSPISPGEEELEREFNFDISFSDFSLGTPGNLLNPGSKHPRTRITVRKPADSNRPQSSGSTRRAPFLPPITPPSPTLSLPTPENSPETALDGEEVLHKTLDPSIQPAPTVPIEGSPTPPSAPGTSDHRPLYCLSRDFGRVPQYPKHPKPTVSSIPIVNSDNGNPKYVDSHANGSPTKPEAPVPTSSNLHWYDTPAIGQLPPAGPSTPTCRLARRRDKMLKYRREENVRAWRKECRDKGAKGPSVRGGRNSFVGAKAGAGDVPGPPSSGWKIWEVIREEEHDGENRDGKEKCPEVVGPNSADGIERVATLKDAQRPQRRWAANMRDMIHSPNSNGTTASPLRRAITCTNLALSTSTWYCKRWCFKFCGVSTKASAPNTQSPSKSNNRKGKTPSVVKDRSDEVLNLLIAERSELEEEKEWEQQLQAEREKVGQRRARRKTREEHKTAEGEKTMSGGSGSSPKRSMPKPQREQQL</sequence>
<feature type="region of interest" description="Disordered" evidence="1">
    <location>
        <begin position="416"/>
        <end position="446"/>
    </location>
</feature>
<keyword evidence="3" id="KW-1185">Reference proteome</keyword>
<feature type="compositionally biased region" description="Polar residues" evidence="1">
    <location>
        <begin position="8"/>
        <end position="26"/>
    </location>
</feature>
<proteinExistence type="predicted"/>
<reference evidence="2" key="1">
    <citation type="submission" date="2022-07" db="EMBL/GenBank/DDBJ databases">
        <title>Draft genome sequence of Zalerion maritima ATCC 34329, a (micro)plastics degrading marine fungus.</title>
        <authorList>
            <person name="Paco A."/>
            <person name="Goncalves M.F.M."/>
            <person name="Rocha-Santos T.A.P."/>
            <person name="Alves A."/>
        </authorList>
    </citation>
    <scope>NUCLEOTIDE SEQUENCE</scope>
    <source>
        <strain evidence="2">ATCC 34329</strain>
    </source>
</reference>
<feature type="compositionally biased region" description="Low complexity" evidence="1">
    <location>
        <begin position="255"/>
        <end position="265"/>
    </location>
</feature>
<feature type="compositionally biased region" description="Basic residues" evidence="1">
    <location>
        <begin position="116"/>
        <end position="125"/>
    </location>
</feature>
<feature type="compositionally biased region" description="Polar residues" evidence="1">
    <location>
        <begin position="329"/>
        <end position="341"/>
    </location>
</feature>
<feature type="region of interest" description="Disordered" evidence="1">
    <location>
        <begin position="551"/>
        <end position="575"/>
    </location>
</feature>
<dbReference type="EMBL" id="JAKWBI020000560">
    <property type="protein sequence ID" value="KAJ2893850.1"/>
    <property type="molecule type" value="Genomic_DNA"/>
</dbReference>